<dbReference type="Pfam" id="PF05057">
    <property type="entry name" value="DUF676"/>
    <property type="match status" value="1"/>
</dbReference>
<reference evidence="4" key="1">
    <citation type="journal article" date="2012" name="Nature">
        <title>The oyster genome reveals stress adaptation and complexity of shell formation.</title>
        <authorList>
            <person name="Zhang G."/>
            <person name="Fang X."/>
            <person name="Guo X."/>
            <person name="Li L."/>
            <person name="Luo R."/>
            <person name="Xu F."/>
            <person name="Yang P."/>
            <person name="Zhang L."/>
            <person name="Wang X."/>
            <person name="Qi H."/>
            <person name="Xiong Z."/>
            <person name="Que H."/>
            <person name="Xie Y."/>
            <person name="Holland P.W."/>
            <person name="Paps J."/>
            <person name="Zhu Y."/>
            <person name="Wu F."/>
            <person name="Chen Y."/>
            <person name="Wang J."/>
            <person name="Peng C."/>
            <person name="Meng J."/>
            <person name="Yang L."/>
            <person name="Liu J."/>
            <person name="Wen B."/>
            <person name="Zhang N."/>
            <person name="Huang Z."/>
            <person name="Zhu Q."/>
            <person name="Feng Y."/>
            <person name="Mount A."/>
            <person name="Hedgecock D."/>
            <person name="Xu Z."/>
            <person name="Liu Y."/>
            <person name="Domazet-Loso T."/>
            <person name="Du Y."/>
            <person name="Sun X."/>
            <person name="Zhang S."/>
            <person name="Liu B."/>
            <person name="Cheng P."/>
            <person name="Jiang X."/>
            <person name="Li J."/>
            <person name="Fan D."/>
            <person name="Wang W."/>
            <person name="Fu W."/>
            <person name="Wang T."/>
            <person name="Wang B."/>
            <person name="Zhang J."/>
            <person name="Peng Z."/>
            <person name="Li Y."/>
            <person name="Li N."/>
            <person name="Wang J."/>
            <person name="Chen M."/>
            <person name="He Y."/>
            <person name="Tan F."/>
            <person name="Song X."/>
            <person name="Zheng Q."/>
            <person name="Huang R."/>
            <person name="Yang H."/>
            <person name="Du X."/>
            <person name="Chen L."/>
            <person name="Yang M."/>
            <person name="Gaffney P.M."/>
            <person name="Wang S."/>
            <person name="Luo L."/>
            <person name="She Z."/>
            <person name="Ming Y."/>
            <person name="Huang W."/>
            <person name="Zhang S."/>
            <person name="Huang B."/>
            <person name="Zhang Y."/>
            <person name="Qu T."/>
            <person name="Ni P."/>
            <person name="Miao G."/>
            <person name="Wang J."/>
            <person name="Wang Q."/>
            <person name="Steinberg C.E."/>
            <person name="Wang H."/>
            <person name="Li N."/>
            <person name="Qian L."/>
            <person name="Zhang G."/>
            <person name="Li Y."/>
            <person name="Yang H."/>
            <person name="Liu X."/>
            <person name="Wang J."/>
            <person name="Yin Y."/>
            <person name="Wang J."/>
        </authorList>
    </citation>
    <scope>NUCLEOTIDE SEQUENCE [LARGE SCALE GENOMIC DNA]</scope>
    <source>
        <strain evidence="4">05x7-T-G4-1.051#20</strain>
    </source>
</reference>
<dbReference type="Pfam" id="PF12394">
    <property type="entry name" value="DUF3657"/>
    <property type="match status" value="1"/>
</dbReference>
<feature type="region of interest" description="Disordered" evidence="2">
    <location>
        <begin position="746"/>
        <end position="793"/>
    </location>
</feature>
<feature type="compositionally biased region" description="Basic and acidic residues" evidence="2">
    <location>
        <begin position="660"/>
        <end position="673"/>
    </location>
</feature>
<dbReference type="EMBL" id="JH817025">
    <property type="protein sequence ID" value="EKC27437.1"/>
    <property type="molecule type" value="Genomic_DNA"/>
</dbReference>
<name>K1PT45_MAGGI</name>
<evidence type="ECO:0000259" key="3">
    <source>
        <dbReference type="Pfam" id="PF05057"/>
    </source>
</evidence>
<dbReference type="InterPro" id="IPR029058">
    <property type="entry name" value="AB_hydrolase_fold"/>
</dbReference>
<feature type="compositionally biased region" description="Basic and acidic residues" evidence="2">
    <location>
        <begin position="682"/>
        <end position="691"/>
    </location>
</feature>
<evidence type="ECO:0000256" key="2">
    <source>
        <dbReference type="SAM" id="MobiDB-lite"/>
    </source>
</evidence>
<sequence length="1305" mass="147137">MDMWDFRGWKMIPQYKGLREPQYLTPHLIRHINRDVKLLILLRNPVDRFLSRVWPPPLSKTMLRACKRMCELQATLEFSIEFNKFFNVDLFQRGYYQVRATLKTSPKLPAKIEVTLPKASDESYVLPSCVVNGTAISKTFQILYRNEDVAINDLVMYRLHTLVDANKIEDCLDKADIQVVLELWFSEEDGGPQGLQDKMENVSSRTLQLHFSATKGLHHYVPVLFDYFHLCAVEVVVHGSLIAIHQPYISVPKPPKSAWSNKQSPDQQQSTLETVYFGTRTVSGEPINNFDKKLHYAMNIHRRLCKILLSSYESLQTTFSNFLTQMPGTDFSLDTKDCHKRLETVVNHLQNFENEEDLLQTATTDITQLCAENVILWTQFIEVVSLDKNVLVQLAQEHHTGRVKRLAEAFFTHEYAKPECLSCYEPSFHGHAEFANIVKSSGCMQSLPPLRVECVELDGDYTSLPIIFEDIYCDHAPPTSDPPSARSIVELFQVPTPSHDSVDTNMAVDLGEVRLVERQKGREKFAKPGDSKQKQKKKLIKSIRPDAFKRPSSYSMSEVDALTQKDAHKDCALIGYRKKETGSDSPGSVVDHSVELGTLCDEAHKMDHLSSSSSMPSLFVRNSWSRTSITSLPDFVESPYSRRRQVKSALLAKELQQIQDDLRPHGKDSKNDLTSESLGGDGKSDDRDSGIKSDSNLNSGEETSSLLSEEQVMEKLGLNDVKCTVNDHLPVEAHEDEEWYVNKKEKNNDNVSDDDRHVPNGHDAVVDTHKDGEEPDSPQKEVSPPGNKAVNGSNRYIQSLSRDSGIVVQGSNHEEPGYDKKLTVIEFLKQEYDRIPKSSIGPHGGSPSKRPLGKMMSVEGKLKEKSLFQHRAASDTNLISSIDRVSSPPDSMQSHDSESAYSSHKTRVSSSFSYPELSKYSDHDRPKLVTQIGHSTLSFVKLREQLKTEMQYHGQLYSEFSSLASVHPYFHVNEESGDDGDGVHLVVCVHGLDGNSADLRLVRTYIEMALPGHRIEFLMSERNQDTFADFDLMTDRLANEINSFIELYGFTPTRVSFVGHSLGNLIIRSVITLPKLSHLIPKLYTFLSLSGPHLGTLYNNSGVVNMGMWFMQKWKKSGSLLQLSLKDHQDPRQTFLYKLSQKQGLELFRHVLLVGSSQDRYVPYHSSRIEMCKSAQRDSSVMGAIYSEMVANILTPVVNSPRCKLVRYDVFHALPNTANTIIGRAAHIAVLDSELFIEKFLTVAVCGFWMYGQNCSQKCGNCKVNITCDSTGLCTSGCQLGWKGSKCLEAKIKQDEGVMSFLENN</sequence>
<feature type="compositionally biased region" description="Polar residues" evidence="2">
    <location>
        <begin position="879"/>
        <end position="892"/>
    </location>
</feature>
<dbReference type="HOGENOM" id="CLU_003176_0_0_1"/>
<dbReference type="InterPro" id="IPR007751">
    <property type="entry name" value="DUF676_lipase-like"/>
</dbReference>
<feature type="compositionally biased region" description="Basic and acidic residues" evidence="2">
    <location>
        <begin position="746"/>
        <end position="772"/>
    </location>
</feature>
<dbReference type="FunFam" id="3.40.50.1820:FF:000004">
    <property type="entry name" value="Protein FAM135A isoform a"/>
    <property type="match status" value="1"/>
</dbReference>
<dbReference type="PANTHER" id="PTHR12482">
    <property type="entry name" value="LIPASE ROG1-RELATED-RELATED"/>
    <property type="match status" value="1"/>
</dbReference>
<evidence type="ECO:0000313" key="4">
    <source>
        <dbReference type="EMBL" id="EKC27437.1"/>
    </source>
</evidence>
<feature type="domain" description="DUF676" evidence="3">
    <location>
        <begin position="981"/>
        <end position="1173"/>
    </location>
</feature>
<dbReference type="InParanoid" id="K1PT45"/>
<dbReference type="PANTHER" id="PTHR12482:SF5">
    <property type="entry name" value="DUF676 DOMAIN-CONTAINING PROTEIN"/>
    <property type="match status" value="1"/>
</dbReference>
<comment type="similarity">
    <text evidence="1">Belongs to the FAM135 family.</text>
</comment>
<proteinExistence type="inferred from homology"/>
<protein>
    <recommendedName>
        <fullName evidence="3">DUF676 domain-containing protein</fullName>
    </recommendedName>
</protein>
<dbReference type="SUPFAM" id="SSF53474">
    <property type="entry name" value="alpha/beta-Hydrolases"/>
    <property type="match status" value="1"/>
</dbReference>
<feature type="region of interest" description="Disordered" evidence="2">
    <location>
        <begin position="519"/>
        <end position="542"/>
    </location>
</feature>
<dbReference type="InterPro" id="IPR022122">
    <property type="entry name" value="DUF3657"/>
</dbReference>
<organism evidence="4">
    <name type="scientific">Magallana gigas</name>
    <name type="common">Pacific oyster</name>
    <name type="synonym">Crassostrea gigas</name>
    <dbReference type="NCBI Taxonomy" id="29159"/>
    <lineage>
        <taxon>Eukaryota</taxon>
        <taxon>Metazoa</taxon>
        <taxon>Spiralia</taxon>
        <taxon>Lophotrochozoa</taxon>
        <taxon>Mollusca</taxon>
        <taxon>Bivalvia</taxon>
        <taxon>Autobranchia</taxon>
        <taxon>Pteriomorphia</taxon>
        <taxon>Ostreida</taxon>
        <taxon>Ostreoidea</taxon>
        <taxon>Ostreidae</taxon>
        <taxon>Magallana</taxon>
    </lineage>
</organism>
<feature type="region of interest" description="Disordered" evidence="2">
    <location>
        <begin position="659"/>
        <end position="708"/>
    </location>
</feature>
<dbReference type="Gene3D" id="3.40.50.1820">
    <property type="entry name" value="alpha/beta hydrolase"/>
    <property type="match status" value="1"/>
</dbReference>
<feature type="region of interest" description="Disordered" evidence="2">
    <location>
        <begin position="879"/>
        <end position="905"/>
    </location>
</feature>
<evidence type="ECO:0000256" key="1">
    <source>
        <dbReference type="ARBA" id="ARBA00007949"/>
    </source>
</evidence>
<feature type="compositionally biased region" description="Basic and acidic residues" evidence="2">
    <location>
        <begin position="519"/>
        <end position="533"/>
    </location>
</feature>
<feature type="compositionally biased region" description="Low complexity" evidence="2">
    <location>
        <begin position="692"/>
        <end position="708"/>
    </location>
</feature>
<dbReference type="FunCoup" id="K1PT45">
    <property type="interactions" value="115"/>
</dbReference>
<gene>
    <name evidence="4" type="ORF">CGI_10025428</name>
</gene>
<dbReference type="InterPro" id="IPR044294">
    <property type="entry name" value="Lipase-like"/>
</dbReference>
<accession>K1PT45</accession>